<comment type="caution">
    <text evidence="13">The sequence shown here is derived from an EMBL/GenBank/DDBJ whole genome shotgun (WGS) entry which is preliminary data.</text>
</comment>
<evidence type="ECO:0000256" key="1">
    <source>
        <dbReference type="ARBA" id="ARBA00002434"/>
    </source>
</evidence>
<dbReference type="GO" id="GO:0005886">
    <property type="term" value="C:plasma membrane"/>
    <property type="evidence" value="ECO:0007669"/>
    <property type="project" value="TreeGrafter"/>
</dbReference>
<reference evidence="13" key="1">
    <citation type="journal article" date="2014" name="Int. J. Syst. Evol. Microbiol.">
        <title>Complete genome sequence of Corynebacterium casei LMG S-19264T (=DSM 44701T), isolated from a smear-ripened cheese.</title>
        <authorList>
            <consortium name="US DOE Joint Genome Institute (JGI-PGF)"/>
            <person name="Walter F."/>
            <person name="Albersmeier A."/>
            <person name="Kalinowski J."/>
            <person name="Ruckert C."/>
        </authorList>
    </citation>
    <scope>NUCLEOTIDE SEQUENCE</scope>
    <source>
        <strain evidence="13">CGMCC 4.7299</strain>
    </source>
</reference>
<dbReference type="Proteomes" id="UP000656042">
    <property type="component" value="Unassembled WGS sequence"/>
</dbReference>
<protein>
    <recommendedName>
        <fullName evidence="2">Mannitol-specific phosphotransferase enzyme IIA component</fullName>
    </recommendedName>
    <alternativeName>
        <fullName evidence="10">EIIA</fullName>
    </alternativeName>
    <alternativeName>
        <fullName evidence="11">EIII</fullName>
    </alternativeName>
    <alternativeName>
        <fullName evidence="9">PTS system mannitol-specific EIIA component</fullName>
    </alternativeName>
</protein>
<proteinExistence type="predicted"/>
<evidence type="ECO:0000256" key="9">
    <source>
        <dbReference type="ARBA" id="ARBA00029908"/>
    </source>
</evidence>
<keyword evidence="7" id="KW-0598">Phosphotransferase system</keyword>
<dbReference type="PANTHER" id="PTHR30181">
    <property type="entry name" value="MANNITOL PERMEASE IIC COMPONENT"/>
    <property type="match status" value="1"/>
</dbReference>
<keyword evidence="4" id="KW-0597">Phosphoprotein</keyword>
<feature type="domain" description="PTS EIIA type-2" evidence="12">
    <location>
        <begin position="5"/>
        <end position="142"/>
    </location>
</feature>
<dbReference type="RefSeq" id="WP_189080295.1">
    <property type="nucleotide sequence ID" value="NZ_BMMX01000015.1"/>
</dbReference>
<accession>A0A8J3FQF1</accession>
<dbReference type="GO" id="GO:0090563">
    <property type="term" value="F:protein-phosphocysteine-sugar phosphotransferase activity"/>
    <property type="evidence" value="ECO:0007669"/>
    <property type="project" value="TreeGrafter"/>
</dbReference>
<keyword evidence="8" id="KW-0418">Kinase</keyword>
<dbReference type="PROSITE" id="PS51094">
    <property type="entry name" value="PTS_EIIA_TYPE_2"/>
    <property type="match status" value="1"/>
</dbReference>
<evidence type="ECO:0000256" key="7">
    <source>
        <dbReference type="ARBA" id="ARBA00022683"/>
    </source>
</evidence>
<dbReference type="Pfam" id="PF00359">
    <property type="entry name" value="PTS_EIIA_2"/>
    <property type="match status" value="1"/>
</dbReference>
<dbReference type="EMBL" id="BMMX01000015">
    <property type="protein sequence ID" value="GGK97813.1"/>
    <property type="molecule type" value="Genomic_DNA"/>
</dbReference>
<sequence>MLVRPLLSPYAVRLAEFAPDRAAAIHRCADVLEDIGAVAPAYRTSMLDRERLMSTYLGECVAIPHGMDSRLVQRDALAVLRLPDGVDWAGSRVTMCVAIAARGDGHIEMLANLAAILLDPPRAAALRSAAAPEDVIRMLGETT</sequence>
<evidence type="ECO:0000256" key="2">
    <source>
        <dbReference type="ARBA" id="ARBA00014783"/>
    </source>
</evidence>
<comment type="function">
    <text evidence="1">The phosphoenolpyruvate-dependent sugar phosphotransferase system (sugar PTS), a major carbohydrate active transport system, catalyzes the phosphorylation of incoming sugar substrates concomitantly with their translocation across the cell membrane. The enzyme II CmtAB PTS system is involved in D-mannitol transport.</text>
</comment>
<keyword evidence="3" id="KW-0813">Transport</keyword>
<keyword evidence="5" id="KW-0762">Sugar transport</keyword>
<evidence type="ECO:0000256" key="6">
    <source>
        <dbReference type="ARBA" id="ARBA00022679"/>
    </source>
</evidence>
<evidence type="ECO:0000256" key="8">
    <source>
        <dbReference type="ARBA" id="ARBA00022777"/>
    </source>
</evidence>
<organism evidence="13 14">
    <name type="scientific">Mangrovihabitans endophyticus</name>
    <dbReference type="NCBI Taxonomy" id="1751298"/>
    <lineage>
        <taxon>Bacteria</taxon>
        <taxon>Bacillati</taxon>
        <taxon>Actinomycetota</taxon>
        <taxon>Actinomycetes</taxon>
        <taxon>Micromonosporales</taxon>
        <taxon>Micromonosporaceae</taxon>
        <taxon>Mangrovihabitans</taxon>
    </lineage>
</organism>
<dbReference type="InterPro" id="IPR016152">
    <property type="entry name" value="PTrfase/Anion_transptr"/>
</dbReference>
<evidence type="ECO:0000313" key="14">
    <source>
        <dbReference type="Proteomes" id="UP000656042"/>
    </source>
</evidence>
<dbReference type="SUPFAM" id="SSF55804">
    <property type="entry name" value="Phoshotransferase/anion transport protein"/>
    <property type="match status" value="1"/>
</dbReference>
<evidence type="ECO:0000259" key="12">
    <source>
        <dbReference type="PROSITE" id="PS51094"/>
    </source>
</evidence>
<evidence type="ECO:0000313" key="13">
    <source>
        <dbReference type="EMBL" id="GGK97813.1"/>
    </source>
</evidence>
<dbReference type="Gene3D" id="3.40.930.10">
    <property type="entry name" value="Mannitol-specific EII, Chain A"/>
    <property type="match status" value="1"/>
</dbReference>
<keyword evidence="6" id="KW-0808">Transferase</keyword>
<reference evidence="13" key="2">
    <citation type="submission" date="2020-09" db="EMBL/GenBank/DDBJ databases">
        <authorList>
            <person name="Sun Q."/>
            <person name="Zhou Y."/>
        </authorList>
    </citation>
    <scope>NUCLEOTIDE SEQUENCE</scope>
    <source>
        <strain evidence="13">CGMCC 4.7299</strain>
    </source>
</reference>
<evidence type="ECO:0000256" key="10">
    <source>
        <dbReference type="ARBA" id="ARBA00030956"/>
    </source>
</evidence>
<evidence type="ECO:0000256" key="3">
    <source>
        <dbReference type="ARBA" id="ARBA00022448"/>
    </source>
</evidence>
<keyword evidence="14" id="KW-1185">Reference proteome</keyword>
<dbReference type="InterPro" id="IPR002178">
    <property type="entry name" value="PTS_EIIA_type-2_dom"/>
</dbReference>
<dbReference type="PROSITE" id="PS00372">
    <property type="entry name" value="PTS_EIIA_TYPE_2_HIS"/>
    <property type="match status" value="1"/>
</dbReference>
<evidence type="ECO:0000256" key="11">
    <source>
        <dbReference type="ARBA" id="ARBA00030962"/>
    </source>
</evidence>
<evidence type="ECO:0000256" key="5">
    <source>
        <dbReference type="ARBA" id="ARBA00022597"/>
    </source>
</evidence>
<dbReference type="GO" id="GO:0009401">
    <property type="term" value="P:phosphoenolpyruvate-dependent sugar phosphotransferase system"/>
    <property type="evidence" value="ECO:0007669"/>
    <property type="project" value="UniProtKB-KW"/>
</dbReference>
<dbReference type="PANTHER" id="PTHR30181:SF2">
    <property type="entry name" value="PTS SYSTEM MANNITOL-SPECIFIC EIICBA COMPONENT"/>
    <property type="match status" value="1"/>
</dbReference>
<name>A0A8J3FQF1_9ACTN</name>
<dbReference type="AlphaFoldDB" id="A0A8J3FQF1"/>
<dbReference type="CDD" id="cd00211">
    <property type="entry name" value="PTS_IIA_fru"/>
    <property type="match status" value="1"/>
</dbReference>
<gene>
    <name evidence="13" type="ORF">GCM10012284_35050</name>
</gene>
<dbReference type="InterPro" id="IPR050893">
    <property type="entry name" value="Sugar_PTS"/>
</dbReference>
<dbReference type="GO" id="GO:0016301">
    <property type="term" value="F:kinase activity"/>
    <property type="evidence" value="ECO:0007669"/>
    <property type="project" value="UniProtKB-KW"/>
</dbReference>
<evidence type="ECO:0000256" key="4">
    <source>
        <dbReference type="ARBA" id="ARBA00022553"/>
    </source>
</evidence>